<feature type="non-terminal residue" evidence="1">
    <location>
        <position position="1"/>
    </location>
</feature>
<comment type="caution">
    <text evidence="1">The sequence shown here is derived from an EMBL/GenBank/DDBJ whole genome shotgun (WGS) entry which is preliminary data.</text>
</comment>
<accession>A0A227JA86</accession>
<proteinExistence type="predicted"/>
<dbReference type="AlphaFoldDB" id="A0A227JA86"/>
<feature type="non-terminal residue" evidence="1">
    <location>
        <position position="146"/>
    </location>
</feature>
<evidence type="ECO:0000313" key="1">
    <source>
        <dbReference type="EMBL" id="OXE31305.1"/>
    </source>
</evidence>
<dbReference type="Proteomes" id="UP000214596">
    <property type="component" value="Unassembled WGS sequence"/>
</dbReference>
<gene>
    <name evidence="1" type="ORF">CA163_18790</name>
</gene>
<sequence length="146" mass="16489">DTKESDVRDMFKHPFASDSSSVFDILEDDDEMYYGNYGDSSNIYKVVNTKGKVYLNVEYDKSNVLWGNYNTGITGTDNNDYNRSLYGFKGDYRTRSTTKFGEDRLNIVGFAAESDSLFAHDEFLGTGGSLYFLRHGEVVPGSDKVM</sequence>
<evidence type="ECO:0000313" key="2">
    <source>
        <dbReference type="Proteomes" id="UP000214596"/>
    </source>
</evidence>
<organism evidence="1 2">
    <name type="scientific">Vibrio parahaemolyticus</name>
    <dbReference type="NCBI Taxonomy" id="670"/>
    <lineage>
        <taxon>Bacteria</taxon>
        <taxon>Pseudomonadati</taxon>
        <taxon>Pseudomonadota</taxon>
        <taxon>Gammaproteobacteria</taxon>
        <taxon>Vibrionales</taxon>
        <taxon>Vibrionaceae</taxon>
        <taxon>Vibrio</taxon>
    </lineage>
</organism>
<reference evidence="1 2" key="1">
    <citation type="journal article" date="2017" name="Appl. Environ. Microbiol.">
        <title>Parallel evolution of two clades of a major Atlantic endemic Vibrio parahaemolyticus pathogen lineage by independent acquisition of related pathogenicity islands.</title>
        <authorList>
            <person name="Xu F."/>
            <person name="Gonzalez-Escalona N."/>
            <person name="Drees K.P."/>
            <person name="Sebra R.P."/>
            <person name="Cooper V.S."/>
            <person name="Jones S.H."/>
            <person name="Whistler C.A."/>
        </authorList>
    </citation>
    <scope>NUCLEOTIDE SEQUENCE [LARGE SCALE GENOMIC DNA]</scope>
    <source>
        <strain evidence="1 2">MAVP-3</strain>
    </source>
</reference>
<name>A0A227JA86_VIBPH</name>
<dbReference type="EMBL" id="NIXT01001357">
    <property type="protein sequence ID" value="OXE31305.1"/>
    <property type="molecule type" value="Genomic_DNA"/>
</dbReference>
<dbReference type="STRING" id="670.ACZ92_02370"/>
<protein>
    <submittedName>
        <fullName evidence="1">Uncharacterized protein</fullName>
    </submittedName>
</protein>